<reference evidence="1" key="1">
    <citation type="submission" date="2019-06" db="EMBL/GenBank/DDBJ databases">
        <title>Complete genome sequence of Methanobrevibacter arboriphilus strain SA.</title>
        <authorList>
            <person name="Asakawa S."/>
        </authorList>
    </citation>
    <scope>NUCLEOTIDE SEQUENCE</scope>
    <source>
        <strain evidence="1">SA</strain>
    </source>
</reference>
<accession>A0ACA8R4A7</accession>
<proteinExistence type="predicted"/>
<keyword evidence="2" id="KW-1185">Reference proteome</keyword>
<gene>
    <name evidence="1" type="ORF">MarbSA_14310</name>
</gene>
<protein>
    <submittedName>
        <fullName evidence="1">Uncharacterized protein</fullName>
    </submittedName>
</protein>
<sequence length="46" mass="5462">MNELKDKFYEDFQDCENNPEGFLTLLKQYSAVELKTLLNIKQCECD</sequence>
<dbReference type="Proteomes" id="UP000825015">
    <property type="component" value="Chromosome"/>
</dbReference>
<dbReference type="EMBL" id="AP019779">
    <property type="protein sequence ID" value="BBL62391.1"/>
    <property type="molecule type" value="Genomic_DNA"/>
</dbReference>
<name>A0ACA8R4A7_METAZ</name>
<evidence type="ECO:0000313" key="2">
    <source>
        <dbReference type="Proteomes" id="UP000825015"/>
    </source>
</evidence>
<evidence type="ECO:0000313" key="1">
    <source>
        <dbReference type="EMBL" id="BBL62391.1"/>
    </source>
</evidence>
<organism evidence="1 2">
    <name type="scientific">Methanobrevibacter arboriphilus</name>
    <dbReference type="NCBI Taxonomy" id="39441"/>
    <lineage>
        <taxon>Archaea</taxon>
        <taxon>Methanobacteriati</taxon>
        <taxon>Methanobacteriota</taxon>
        <taxon>Methanomada group</taxon>
        <taxon>Methanobacteria</taxon>
        <taxon>Methanobacteriales</taxon>
        <taxon>Methanobacteriaceae</taxon>
        <taxon>Methanobrevibacter</taxon>
    </lineage>
</organism>